<dbReference type="Gene3D" id="1.20.120.450">
    <property type="entry name" value="dinb family like domain"/>
    <property type="match status" value="1"/>
</dbReference>
<feature type="domain" description="Mycothiol-dependent maleylpyruvate isomerase metal-binding" evidence="1">
    <location>
        <begin position="19"/>
        <end position="165"/>
    </location>
</feature>
<sequence length="294" mass="32021">MLMTTLNSPPLPVHRYTTELRRETARFAEAARTVPLTEPVPTCPGWTLGDLVRHVRQGHDWATTILATRSTEFILPGGDLAGSPDEDKSWTERVAELGARGGAQEGRLADPELRARFVVEGADRLVEAIDGVGPEVPVWAPHGRQNKEFWPRWAVFETAVHRADVYGMAGLPFTPATEVALDCADFCLVAFGVPEARPFLSPLFAEVPRGGQTLCFRSTRESAYGPSSWLVTCAAGGVEVTREVAAGTRADATVIAEPADLLLVVKGRLRPSSPRMTVRGDRELLDFWLSHAVS</sequence>
<keyword evidence="3" id="KW-1185">Reference proteome</keyword>
<dbReference type="GO" id="GO:0005886">
    <property type="term" value="C:plasma membrane"/>
    <property type="evidence" value="ECO:0007669"/>
    <property type="project" value="TreeGrafter"/>
</dbReference>
<dbReference type="GO" id="GO:0046872">
    <property type="term" value="F:metal ion binding"/>
    <property type="evidence" value="ECO:0007669"/>
    <property type="project" value="InterPro"/>
</dbReference>
<dbReference type="AlphaFoldDB" id="A0A1S2QKE8"/>
<comment type="caution">
    <text evidence="2">The sequence shown here is derived from an EMBL/GenBank/DDBJ whole genome shotgun (WGS) entry which is preliminary data.</text>
</comment>
<evidence type="ECO:0000259" key="1">
    <source>
        <dbReference type="Pfam" id="PF11716"/>
    </source>
</evidence>
<reference evidence="2 3" key="1">
    <citation type="submission" date="2016-10" db="EMBL/GenBank/DDBJ databases">
        <title>Genome sequence of Streptomyces sp. MUSC 1.</title>
        <authorList>
            <person name="Lee L.-H."/>
            <person name="Ser H.-L."/>
            <person name="Law J.W.-F."/>
        </authorList>
    </citation>
    <scope>NUCLEOTIDE SEQUENCE [LARGE SCALE GENOMIC DNA]</scope>
    <source>
        <strain evidence="2 3">MUSC 1</strain>
    </source>
</reference>
<dbReference type="PANTHER" id="PTHR40758:SF1">
    <property type="entry name" value="CONSERVED PROTEIN"/>
    <property type="match status" value="1"/>
</dbReference>
<protein>
    <recommendedName>
        <fullName evidence="1">Mycothiol-dependent maleylpyruvate isomerase metal-binding domain-containing protein</fullName>
    </recommendedName>
</protein>
<evidence type="ECO:0000313" key="2">
    <source>
        <dbReference type="EMBL" id="OIK06123.1"/>
    </source>
</evidence>
<dbReference type="SUPFAM" id="SSF109854">
    <property type="entry name" value="DinB/YfiT-like putative metalloenzymes"/>
    <property type="match status" value="1"/>
</dbReference>
<name>A0A1S2QKE8_9ACTN</name>
<proteinExistence type="predicted"/>
<dbReference type="EMBL" id="MLYO01000016">
    <property type="protein sequence ID" value="OIK06123.1"/>
    <property type="molecule type" value="Genomic_DNA"/>
</dbReference>
<gene>
    <name evidence="2" type="ORF">BIV23_09010</name>
</gene>
<dbReference type="Proteomes" id="UP000179642">
    <property type="component" value="Unassembled WGS sequence"/>
</dbReference>
<dbReference type="InterPro" id="IPR024344">
    <property type="entry name" value="MDMPI_metal-binding"/>
</dbReference>
<dbReference type="Pfam" id="PF11716">
    <property type="entry name" value="MDMPI_N"/>
    <property type="match status" value="1"/>
</dbReference>
<dbReference type="InterPro" id="IPR034660">
    <property type="entry name" value="DinB/YfiT-like"/>
</dbReference>
<evidence type="ECO:0000313" key="3">
    <source>
        <dbReference type="Proteomes" id="UP000179642"/>
    </source>
</evidence>
<organism evidence="2 3">
    <name type="scientific">Streptomyces monashensis</name>
    <dbReference type="NCBI Taxonomy" id="1678012"/>
    <lineage>
        <taxon>Bacteria</taxon>
        <taxon>Bacillati</taxon>
        <taxon>Actinomycetota</taxon>
        <taxon>Actinomycetes</taxon>
        <taxon>Kitasatosporales</taxon>
        <taxon>Streptomycetaceae</taxon>
        <taxon>Streptomyces</taxon>
    </lineage>
</organism>
<dbReference type="PANTHER" id="PTHR40758">
    <property type="entry name" value="CONSERVED PROTEIN"/>
    <property type="match status" value="1"/>
</dbReference>
<accession>A0A1S2QKE8</accession>
<dbReference type="InterPro" id="IPR017517">
    <property type="entry name" value="Maleyloyr_isom"/>
</dbReference>
<dbReference type="NCBIfam" id="TIGR03083">
    <property type="entry name" value="maleylpyruvate isomerase family mycothiol-dependent enzyme"/>
    <property type="match status" value="1"/>
</dbReference>